<dbReference type="GO" id="GO:0008270">
    <property type="term" value="F:zinc ion binding"/>
    <property type="evidence" value="ECO:0007669"/>
    <property type="project" value="InterPro"/>
</dbReference>
<feature type="region of interest" description="Disordered" evidence="4">
    <location>
        <begin position="1"/>
        <end position="70"/>
    </location>
</feature>
<feature type="coiled-coil region" evidence="3">
    <location>
        <begin position="109"/>
        <end position="136"/>
    </location>
</feature>
<dbReference type="Gene3D" id="4.10.240.10">
    <property type="entry name" value="Zn(2)-C6 fungal-type DNA-binding domain"/>
    <property type="match status" value="1"/>
</dbReference>
<keyword evidence="1" id="KW-0479">Metal-binding</keyword>
<dbReference type="SMART" id="SM00906">
    <property type="entry name" value="Fungal_trans"/>
    <property type="match status" value="1"/>
</dbReference>
<comment type="caution">
    <text evidence="6">The sequence shown here is derived from an EMBL/GenBank/DDBJ whole genome shotgun (WGS) entry which is preliminary data.</text>
</comment>
<evidence type="ECO:0000256" key="4">
    <source>
        <dbReference type="SAM" id="MobiDB-lite"/>
    </source>
</evidence>
<dbReference type="GO" id="GO:0000981">
    <property type="term" value="F:DNA-binding transcription factor activity, RNA polymerase II-specific"/>
    <property type="evidence" value="ECO:0007669"/>
    <property type="project" value="InterPro"/>
</dbReference>
<reference evidence="6 7" key="1">
    <citation type="submission" date="2016-07" db="EMBL/GenBank/DDBJ databases">
        <title>Pervasive Adenine N6-methylation of Active Genes in Fungi.</title>
        <authorList>
            <consortium name="DOE Joint Genome Institute"/>
            <person name="Mondo S.J."/>
            <person name="Dannebaum R.O."/>
            <person name="Kuo R.C."/>
            <person name="Labutti K."/>
            <person name="Haridas S."/>
            <person name="Kuo A."/>
            <person name="Salamov A."/>
            <person name="Ahrendt S.R."/>
            <person name="Lipzen A."/>
            <person name="Sullivan W."/>
            <person name="Andreopoulos W.B."/>
            <person name="Clum A."/>
            <person name="Lindquist E."/>
            <person name="Daum C."/>
            <person name="Ramamoorthy G.K."/>
            <person name="Gryganskyi A."/>
            <person name="Culley D."/>
            <person name="Magnuson J.K."/>
            <person name="James T.Y."/>
            <person name="O'Malley M.A."/>
            <person name="Stajich J.E."/>
            <person name="Spatafora J.W."/>
            <person name="Visel A."/>
            <person name="Grigoriev I.V."/>
        </authorList>
    </citation>
    <scope>NUCLEOTIDE SEQUENCE [LARGE SCALE GENOMIC DNA]</scope>
    <source>
        <strain evidence="6 7">CBS 115471</strain>
    </source>
</reference>
<dbReference type="GO" id="GO:0003677">
    <property type="term" value="F:DNA binding"/>
    <property type="evidence" value="ECO:0007669"/>
    <property type="project" value="InterPro"/>
</dbReference>
<keyword evidence="3" id="KW-0175">Coiled coil</keyword>
<dbReference type="SMART" id="SM00066">
    <property type="entry name" value="GAL4"/>
    <property type="match status" value="1"/>
</dbReference>
<dbReference type="PANTHER" id="PTHR46910:SF1">
    <property type="entry name" value="MISCELLANEOUS ZN(II)2CYS6 TRANSCRIPTION FACTOR (EUROFUNG)-RELATED"/>
    <property type="match status" value="1"/>
</dbReference>
<dbReference type="Pfam" id="PF04082">
    <property type="entry name" value="Fungal_trans"/>
    <property type="match status" value="1"/>
</dbReference>
<dbReference type="OrthoDB" id="2110361at2759"/>
<feature type="compositionally biased region" description="Low complexity" evidence="4">
    <location>
        <begin position="1"/>
        <end position="23"/>
    </location>
</feature>
<evidence type="ECO:0000256" key="2">
    <source>
        <dbReference type="ARBA" id="ARBA00023242"/>
    </source>
</evidence>
<feature type="compositionally biased region" description="Polar residues" evidence="4">
    <location>
        <begin position="47"/>
        <end position="58"/>
    </location>
</feature>
<accession>A0A1Y1ZUE2</accession>
<dbReference type="STRING" id="1231657.A0A1Y1ZUE2"/>
<dbReference type="InterPro" id="IPR007219">
    <property type="entry name" value="XnlR_reg_dom"/>
</dbReference>
<dbReference type="SUPFAM" id="SSF57701">
    <property type="entry name" value="Zn2/Cys6 DNA-binding domain"/>
    <property type="match status" value="1"/>
</dbReference>
<feature type="domain" description="Zn(2)-C6 fungal-type" evidence="5">
    <location>
        <begin position="71"/>
        <end position="102"/>
    </location>
</feature>
<dbReference type="PANTHER" id="PTHR46910">
    <property type="entry name" value="TRANSCRIPTION FACTOR PDR1"/>
    <property type="match status" value="1"/>
</dbReference>
<evidence type="ECO:0000256" key="3">
    <source>
        <dbReference type="SAM" id="Coils"/>
    </source>
</evidence>
<dbReference type="InterPro" id="IPR001138">
    <property type="entry name" value="Zn2Cys6_DnaBD"/>
</dbReference>
<gene>
    <name evidence="6" type="ORF">BCR34DRAFT_481148</name>
</gene>
<evidence type="ECO:0000256" key="1">
    <source>
        <dbReference type="ARBA" id="ARBA00022723"/>
    </source>
</evidence>
<keyword evidence="2" id="KW-0539">Nucleus</keyword>
<organism evidence="6 7">
    <name type="scientific">Clohesyomyces aquaticus</name>
    <dbReference type="NCBI Taxonomy" id="1231657"/>
    <lineage>
        <taxon>Eukaryota</taxon>
        <taxon>Fungi</taxon>
        <taxon>Dikarya</taxon>
        <taxon>Ascomycota</taxon>
        <taxon>Pezizomycotina</taxon>
        <taxon>Dothideomycetes</taxon>
        <taxon>Pleosporomycetidae</taxon>
        <taxon>Pleosporales</taxon>
        <taxon>Lindgomycetaceae</taxon>
        <taxon>Clohesyomyces</taxon>
    </lineage>
</organism>
<dbReference type="PROSITE" id="PS50048">
    <property type="entry name" value="ZN2_CY6_FUNGAL_2"/>
    <property type="match status" value="1"/>
</dbReference>
<dbReference type="CDD" id="cd12148">
    <property type="entry name" value="fungal_TF_MHR"/>
    <property type="match status" value="1"/>
</dbReference>
<protein>
    <submittedName>
        <fullName evidence="6">Fungal-specific transcription factor domain-domain-containing protein</fullName>
    </submittedName>
</protein>
<dbReference type="Proteomes" id="UP000193144">
    <property type="component" value="Unassembled WGS sequence"/>
</dbReference>
<evidence type="ECO:0000313" key="6">
    <source>
        <dbReference type="EMBL" id="ORY13395.1"/>
    </source>
</evidence>
<evidence type="ECO:0000313" key="7">
    <source>
        <dbReference type="Proteomes" id="UP000193144"/>
    </source>
</evidence>
<evidence type="ECO:0000259" key="5">
    <source>
        <dbReference type="PROSITE" id="PS50048"/>
    </source>
</evidence>
<dbReference type="PROSITE" id="PS00463">
    <property type="entry name" value="ZN2_CY6_FUNGAL_1"/>
    <property type="match status" value="1"/>
</dbReference>
<dbReference type="CDD" id="cd00067">
    <property type="entry name" value="GAL4"/>
    <property type="match status" value="1"/>
</dbReference>
<dbReference type="AlphaFoldDB" id="A0A1Y1ZUE2"/>
<keyword evidence="7" id="KW-1185">Reference proteome</keyword>
<name>A0A1Y1ZUE2_9PLEO</name>
<sequence>MGSRSPGGHSGSSYGHYATSSASPITASGALQDQHLNEPSLAAAGVSPTQIPSSTLNAQKRAYRQRRKDPSCDACRERKVKCDATETTACSECSSRNHKCQFTKETNRRMSSIKQVQDLQTQLAELREENSHLRSKVPDRDAMEVDRSLTDFRSESGRKSPQNNLKRVRPPIVNNFDHVRRNVQIHSQGIFDLPLQQRPYNMPTTTGFSIPEMPSRAVFARLSRTYLDSIHELYPVVHWPTFQHEVDQAYTSRSFQGMLPDWIGLFFAVMACGTLQSAELASPRGDKDGVAYFETSTKCLPSSTQAVTTTQAQAAVLLSVFATENGMKSAGSIWLASAVRISQELGLNAETESLPVVEGEVRRRLWWSIYVWDRICSLLTNCPMLINDDDCDVSLPSSVADRYIQPQGFARAAPNQSTFTGFVASIQASKIFSEVYRTSRSSSLPVSILQAYEDKFRARLVLFPESYQPESTLSLEPAALSPVLLLQFCRFHLCRRNLSPVCRPLERADALRRCLLVAQDTAKYISRTLPMKTEWPEEDRRKWHSRVNQIASNALCVHLWRCMLILCFQSDYEGARMCFHLSSAIAESRKVNTACGKHLLFFLECLLDRVRSGDGGHQLEHDEEMLAYVSGDMQGHLEHSWIWTGSDYSHGAGAAQNSPRIAVSPRSADEQMQGTHLPIRPSTATSDSGMTDWGGWGRVEQAILHLMEIQRARRAQPSSYYPTQHNPVKRVQLAPGDPTTPLVVAPVSHKPSNVNRISIANII</sequence>
<dbReference type="GO" id="GO:0006351">
    <property type="term" value="P:DNA-templated transcription"/>
    <property type="evidence" value="ECO:0007669"/>
    <property type="project" value="InterPro"/>
</dbReference>
<dbReference type="InterPro" id="IPR050987">
    <property type="entry name" value="AtrR-like"/>
</dbReference>
<dbReference type="InterPro" id="IPR036864">
    <property type="entry name" value="Zn2-C6_fun-type_DNA-bd_sf"/>
</dbReference>
<proteinExistence type="predicted"/>
<dbReference type="Pfam" id="PF00172">
    <property type="entry name" value="Zn_clus"/>
    <property type="match status" value="1"/>
</dbReference>
<dbReference type="EMBL" id="MCFA01000042">
    <property type="protein sequence ID" value="ORY13395.1"/>
    <property type="molecule type" value="Genomic_DNA"/>
</dbReference>